<evidence type="ECO:0000256" key="3">
    <source>
        <dbReference type="HAMAP-Rule" id="MF_02056"/>
    </source>
</evidence>
<keyword evidence="3" id="KW-0028">Amino-acid biosynthesis</keyword>
<evidence type="ECO:0000256" key="2">
    <source>
        <dbReference type="ARBA" id="ARBA00022898"/>
    </source>
</evidence>
<name>A0A1S7LFT5_MAGMO</name>
<organism evidence="6">
    <name type="scientific">Magnetococcus massalia (strain MO-1)</name>
    <dbReference type="NCBI Taxonomy" id="451514"/>
    <lineage>
        <taxon>Bacteria</taxon>
        <taxon>Pseudomonadati</taxon>
        <taxon>Pseudomonadota</taxon>
        <taxon>Magnetococcia</taxon>
        <taxon>Magnetococcales</taxon>
        <taxon>Magnetococcaceae</taxon>
        <taxon>Magnetococcus</taxon>
    </lineage>
</organism>
<sequence length="394" mass="42524">MSSGSDKWKAATRAIHAGHYASDQQENSLAIYATSSYAFDDAQQAADTFSGDLDANVYSRFNNPSVAAFEERMAALEGGESCVATASGMSAIFGVFMAFLQAGDHLVMSRSVFGSTLNVGKNYLEKFGVEVSYLPLSDTEAWEQAIRPNTKMFYLETPANPTLELGDLSALSALARANDIRVVVDNVFCTPILQRPLEFGAHLVVHSATKYIDGQGRVLGGAVIGDMESVEGPMRTYMRNGGPTLSAFNAWVLYKSLETLSIRMRAHSDSAEAIAQALDELPASKGRVHYPGLTSHPQHGLAKRQMDRFGGILCLDLESRAQAHAFMDRLQLATITANLGDSKTLVTHPATTTHSRLSPEDRRAAGIGDGLVRFSIGLEEQEDILQDIVNALAG</sequence>
<dbReference type="GO" id="GO:0071268">
    <property type="term" value="P:homocysteine biosynthetic process"/>
    <property type="evidence" value="ECO:0007669"/>
    <property type="project" value="InterPro"/>
</dbReference>
<accession>A0A1S7LFT5</accession>
<dbReference type="InterPro" id="IPR015424">
    <property type="entry name" value="PyrdxlP-dep_Trfase"/>
</dbReference>
<dbReference type="AlphaFoldDB" id="A0A1S7LFT5"/>
<dbReference type="FunFam" id="3.40.640.10:FF:000046">
    <property type="entry name" value="Cystathionine gamma-lyase"/>
    <property type="match status" value="1"/>
</dbReference>
<evidence type="ECO:0000256" key="1">
    <source>
        <dbReference type="ARBA" id="ARBA00001933"/>
    </source>
</evidence>
<dbReference type="InterPro" id="IPR015422">
    <property type="entry name" value="PyrdxlP-dep_Trfase_small"/>
</dbReference>
<feature type="modified residue" description="N6-(pyridoxal phosphate)lysine" evidence="3 4">
    <location>
        <position position="210"/>
    </location>
</feature>
<dbReference type="GO" id="GO:0005737">
    <property type="term" value="C:cytoplasm"/>
    <property type="evidence" value="ECO:0007669"/>
    <property type="project" value="TreeGrafter"/>
</dbReference>
<dbReference type="EMBL" id="LO017727">
    <property type="protein sequence ID" value="CRH04917.1"/>
    <property type="molecule type" value="Genomic_DNA"/>
</dbReference>
<dbReference type="HAMAP" id="MF_02056">
    <property type="entry name" value="MetZ"/>
    <property type="match status" value="1"/>
</dbReference>
<dbReference type="NCBIfam" id="TIGR01325">
    <property type="entry name" value="O_suc_HS_sulf"/>
    <property type="match status" value="1"/>
</dbReference>
<evidence type="ECO:0000313" key="6">
    <source>
        <dbReference type="EMBL" id="CRH04917.1"/>
    </source>
</evidence>
<proteinExistence type="inferred from homology"/>
<dbReference type="GO" id="GO:0019346">
    <property type="term" value="P:transsulfuration"/>
    <property type="evidence" value="ECO:0007669"/>
    <property type="project" value="InterPro"/>
</dbReference>
<keyword evidence="3" id="KW-0486">Methionine biosynthesis</keyword>
<dbReference type="PANTHER" id="PTHR11808:SF80">
    <property type="entry name" value="CYSTATHIONINE GAMMA-LYASE"/>
    <property type="match status" value="1"/>
</dbReference>
<dbReference type="CDD" id="cd00614">
    <property type="entry name" value="CGS_like"/>
    <property type="match status" value="1"/>
</dbReference>
<keyword evidence="2 3" id="KW-0663">Pyridoxal phosphate</keyword>
<dbReference type="InterPro" id="IPR000277">
    <property type="entry name" value="Cys/Met-Metab_PyrdxlP-dep_enz"/>
</dbReference>
<dbReference type="NCBIfam" id="NF006003">
    <property type="entry name" value="PRK08133.1"/>
    <property type="match status" value="1"/>
</dbReference>
<evidence type="ECO:0000256" key="5">
    <source>
        <dbReference type="RuleBase" id="RU362118"/>
    </source>
</evidence>
<dbReference type="UniPathway" id="UPA00051">
    <property type="reaction ID" value="UER00449"/>
</dbReference>
<dbReference type="GO" id="GO:0030170">
    <property type="term" value="F:pyridoxal phosphate binding"/>
    <property type="evidence" value="ECO:0007669"/>
    <property type="project" value="UniProtKB-UniRule"/>
</dbReference>
<evidence type="ECO:0000256" key="4">
    <source>
        <dbReference type="PIRSR" id="PIRSR001434-2"/>
    </source>
</evidence>
<dbReference type="PANTHER" id="PTHR11808">
    <property type="entry name" value="TRANS-SULFURATION ENZYME FAMILY MEMBER"/>
    <property type="match status" value="1"/>
</dbReference>
<dbReference type="GO" id="GO:0016846">
    <property type="term" value="F:carbon-sulfur lyase activity"/>
    <property type="evidence" value="ECO:0007669"/>
    <property type="project" value="TreeGrafter"/>
</dbReference>
<dbReference type="Pfam" id="PF01053">
    <property type="entry name" value="Cys_Met_Meta_PP"/>
    <property type="match status" value="1"/>
</dbReference>
<dbReference type="PIRSF" id="PIRSF001434">
    <property type="entry name" value="CGS"/>
    <property type="match status" value="1"/>
</dbReference>
<dbReference type="GO" id="GO:0016765">
    <property type="term" value="F:transferase activity, transferring alkyl or aryl (other than methyl) groups"/>
    <property type="evidence" value="ECO:0007669"/>
    <property type="project" value="UniProtKB-UniRule"/>
</dbReference>
<protein>
    <recommendedName>
        <fullName evidence="3">O-succinylhomoserine sulfhydrylase</fullName>
        <shortName evidence="3">OSH sulfhydrylase</shortName>
        <shortName evidence="3">OSHS sulfhydrylase</shortName>
        <ecNumber evidence="3">2.5.1.-</ecNumber>
    </recommendedName>
</protein>
<reference evidence="6" key="1">
    <citation type="submission" date="2015-04" db="EMBL/GenBank/DDBJ databases">
        <authorList>
            <person name="Syromyatnikov M.Y."/>
            <person name="Popov V.N."/>
        </authorList>
    </citation>
    <scope>NUCLEOTIDE SEQUENCE</scope>
    <source>
        <strain evidence="6">MO-1</strain>
    </source>
</reference>
<dbReference type="GO" id="GO:0071266">
    <property type="term" value="P:'de novo' L-methionine biosynthetic process"/>
    <property type="evidence" value="ECO:0007669"/>
    <property type="project" value="UniProtKB-UniRule"/>
</dbReference>
<keyword evidence="3 6" id="KW-0808">Transferase</keyword>
<comment type="function">
    <text evidence="3">Catalyzes the formation of L-homocysteine from O-succinyl-L-homoserine (OSHS) and hydrogen sulfide.</text>
</comment>
<comment type="cofactor">
    <cofactor evidence="1 3 5">
        <name>pyridoxal 5'-phosphate</name>
        <dbReference type="ChEBI" id="CHEBI:597326"/>
    </cofactor>
</comment>
<dbReference type="SUPFAM" id="SSF53383">
    <property type="entry name" value="PLP-dependent transferases"/>
    <property type="match status" value="1"/>
</dbReference>
<gene>
    <name evidence="3 6" type="primary">metZ</name>
    <name evidence="6" type="ORF">MAGMO_0713</name>
</gene>
<dbReference type="InterPro" id="IPR006234">
    <property type="entry name" value="O-succ-hSer_sulfhydrylase"/>
</dbReference>
<comment type="similarity">
    <text evidence="3">Belongs to the trans-sulfuration enzymes family. MetZ subfamily.</text>
</comment>
<comment type="pathway">
    <text evidence="3">Amino-acid biosynthesis; L-methionine biosynthesis via de novo pathway; L-homocysteine from O-succinyl-L-homoserine: step 1/1.</text>
</comment>
<dbReference type="Gene3D" id="3.90.1150.10">
    <property type="entry name" value="Aspartate Aminotransferase, domain 1"/>
    <property type="match status" value="1"/>
</dbReference>
<comment type="catalytic activity">
    <reaction evidence="3">
        <text>O-succinyl-L-homoserine + hydrogen sulfide = L-homocysteine + succinate</text>
        <dbReference type="Rhea" id="RHEA:27826"/>
        <dbReference type="ChEBI" id="CHEBI:29919"/>
        <dbReference type="ChEBI" id="CHEBI:30031"/>
        <dbReference type="ChEBI" id="CHEBI:57661"/>
        <dbReference type="ChEBI" id="CHEBI:58199"/>
    </reaction>
</comment>
<dbReference type="InterPro" id="IPR015421">
    <property type="entry name" value="PyrdxlP-dep_Trfase_major"/>
</dbReference>
<dbReference type="Gene3D" id="3.40.640.10">
    <property type="entry name" value="Type I PLP-dependent aspartate aminotransferase-like (Major domain)"/>
    <property type="match status" value="1"/>
</dbReference>
<dbReference type="EC" id="2.5.1.-" evidence="3"/>
<comment type="subunit">
    <text evidence="3">Homotetramer.</text>
</comment>